<feature type="transmembrane region" description="Helical" evidence="11">
    <location>
        <begin position="174"/>
        <end position="197"/>
    </location>
</feature>
<organism evidence="13 14">
    <name type="scientific">Tribonema minus</name>
    <dbReference type="NCBI Taxonomy" id="303371"/>
    <lineage>
        <taxon>Eukaryota</taxon>
        <taxon>Sar</taxon>
        <taxon>Stramenopiles</taxon>
        <taxon>Ochrophyta</taxon>
        <taxon>PX clade</taxon>
        <taxon>Xanthophyceae</taxon>
        <taxon>Tribonematales</taxon>
        <taxon>Tribonemataceae</taxon>
        <taxon>Tribonema</taxon>
    </lineage>
</organism>
<feature type="transmembrane region" description="Helical" evidence="11">
    <location>
        <begin position="405"/>
        <end position="424"/>
    </location>
</feature>
<feature type="transmembrane region" description="Helical" evidence="11">
    <location>
        <begin position="78"/>
        <end position="95"/>
    </location>
</feature>
<keyword evidence="3 9" id="KW-0812">Transmembrane</keyword>
<feature type="transmembrane region" description="Helical" evidence="11">
    <location>
        <begin position="46"/>
        <end position="63"/>
    </location>
</feature>
<feature type="transmembrane region" description="Helical" evidence="11">
    <location>
        <begin position="107"/>
        <end position="134"/>
    </location>
</feature>
<keyword evidence="2 9" id="KW-0813">Transport</keyword>
<evidence type="ECO:0000256" key="1">
    <source>
        <dbReference type="ARBA" id="ARBA00004141"/>
    </source>
</evidence>
<feature type="transmembrane region" description="Helical" evidence="11">
    <location>
        <begin position="274"/>
        <end position="292"/>
    </location>
</feature>
<feature type="transmembrane region" description="Helical" evidence="11">
    <location>
        <begin position="252"/>
        <end position="268"/>
    </location>
</feature>
<evidence type="ECO:0000256" key="10">
    <source>
        <dbReference type="SAM" id="MobiDB-lite"/>
    </source>
</evidence>
<dbReference type="Proteomes" id="UP000664859">
    <property type="component" value="Unassembled WGS sequence"/>
</dbReference>
<feature type="transmembrane region" description="Helical" evidence="11">
    <location>
        <begin position="217"/>
        <end position="240"/>
    </location>
</feature>
<dbReference type="GO" id="GO:0015386">
    <property type="term" value="F:potassium:proton antiporter activity"/>
    <property type="evidence" value="ECO:0007669"/>
    <property type="project" value="TreeGrafter"/>
</dbReference>
<dbReference type="PRINTS" id="PR01084">
    <property type="entry name" value="NAHEXCHNGR"/>
</dbReference>
<proteinExistence type="inferred from homology"/>
<keyword evidence="6 9" id="KW-0406">Ion transport</keyword>
<feature type="region of interest" description="Disordered" evidence="10">
    <location>
        <begin position="486"/>
        <end position="559"/>
    </location>
</feature>
<keyword evidence="5" id="KW-0915">Sodium</keyword>
<keyword evidence="14" id="KW-1185">Reference proteome</keyword>
<gene>
    <name evidence="13" type="ORF">JKP88DRAFT_202210</name>
</gene>
<evidence type="ECO:0000313" key="13">
    <source>
        <dbReference type="EMBL" id="KAG5177718.1"/>
    </source>
</evidence>
<dbReference type="PANTHER" id="PTHR10110">
    <property type="entry name" value="SODIUM/HYDROGEN EXCHANGER"/>
    <property type="match status" value="1"/>
</dbReference>
<keyword evidence="7 11" id="KW-0472">Membrane</keyword>
<keyword evidence="4 11" id="KW-1133">Transmembrane helix</keyword>
<dbReference type="Pfam" id="PF00999">
    <property type="entry name" value="Na_H_Exchanger"/>
    <property type="match status" value="1"/>
</dbReference>
<feature type="transmembrane region" description="Helical" evidence="11">
    <location>
        <begin position="146"/>
        <end position="167"/>
    </location>
</feature>
<comment type="similarity">
    <text evidence="9">Belongs to the monovalent cation:proton antiporter 1 (CPA1) transporter (TC 2.A.36) family.</text>
</comment>
<evidence type="ECO:0000256" key="11">
    <source>
        <dbReference type="SAM" id="Phobius"/>
    </source>
</evidence>
<evidence type="ECO:0000256" key="3">
    <source>
        <dbReference type="ARBA" id="ARBA00022692"/>
    </source>
</evidence>
<evidence type="ECO:0000256" key="4">
    <source>
        <dbReference type="ARBA" id="ARBA00022989"/>
    </source>
</evidence>
<evidence type="ECO:0000256" key="9">
    <source>
        <dbReference type="RuleBase" id="RU003722"/>
    </source>
</evidence>
<evidence type="ECO:0000256" key="2">
    <source>
        <dbReference type="ARBA" id="ARBA00022448"/>
    </source>
</evidence>
<dbReference type="GO" id="GO:0005886">
    <property type="term" value="C:plasma membrane"/>
    <property type="evidence" value="ECO:0007669"/>
    <property type="project" value="TreeGrafter"/>
</dbReference>
<dbReference type="InterPro" id="IPR006153">
    <property type="entry name" value="Cation/H_exchanger_TM"/>
</dbReference>
<evidence type="ECO:0000256" key="6">
    <source>
        <dbReference type="ARBA" id="ARBA00023065"/>
    </source>
</evidence>
<evidence type="ECO:0000256" key="7">
    <source>
        <dbReference type="ARBA" id="ARBA00023136"/>
    </source>
</evidence>
<evidence type="ECO:0000256" key="5">
    <source>
        <dbReference type="ARBA" id="ARBA00023053"/>
    </source>
</evidence>
<dbReference type="NCBIfam" id="TIGR00840">
    <property type="entry name" value="b_cpa1"/>
    <property type="match status" value="1"/>
</dbReference>
<evidence type="ECO:0000256" key="8">
    <source>
        <dbReference type="ARBA" id="ARBA00023201"/>
    </source>
</evidence>
<dbReference type="InterPro" id="IPR018422">
    <property type="entry name" value="Cation/H_exchanger_CPA1"/>
</dbReference>
<dbReference type="AlphaFoldDB" id="A0A835YNF3"/>
<feature type="compositionally biased region" description="Gly residues" evidence="10">
    <location>
        <begin position="529"/>
        <end position="541"/>
    </location>
</feature>
<name>A0A835YNF3_9STRA</name>
<sequence>MKVSDGEAAHEFGALNTLLLVVVLGLCILSAYLIRQNKIYILPESTAAILVGIIVGGMARLYYPSKDELDFLSFNTEMFYFLLLPPIIFEAGYTMKKKHFFRNLGSIVLFAVGGTLMSTFIVGYLTYAAGYWGLINIDISNPMEPLLFGALISAVDTVATLSIMGSADLKCDPLLYSLVFGESILNDAVSIVLFRTFLQEYSRNEVYTVYTLPTTLASFFVISLGSLSVGALIGLSCSFIYKHSRIRDYPKFEISLLFLFAYGSYAFAEAIDLSGVMALFFNGLILSHYNYFNLSPTSQIAAEYIFSSMATLSEFSMFLYMGMGVFTGRFQGWDPLFVVLAVIFCLVARMFNTFPFSFLANLWRKRKITGGMQVVMWFAGLRGAIAFALSQSMPGPSKDVYTSTTLMVVLITTLVCGGLTEPLLGRMNVKVKQGVEIGMETPAVPALSSDEDTSLNSFCYTAPPPPFTPQIDRRYMRPLFGGSMYASREREPGYPHVSRSSRANTRDNSRGLPQPHNVELAGKWASSSGAGGTGGGGGGGVTSLSVRSPNHGRAVAAAD</sequence>
<keyword evidence="8 9" id="KW-0739">Sodium transport</keyword>
<feature type="transmembrane region" description="Helical" evidence="11">
    <location>
        <begin position="12"/>
        <end position="34"/>
    </location>
</feature>
<feature type="transmembrane region" description="Helical" evidence="11">
    <location>
        <begin position="304"/>
        <end position="323"/>
    </location>
</feature>
<evidence type="ECO:0000313" key="14">
    <source>
        <dbReference type="Proteomes" id="UP000664859"/>
    </source>
</evidence>
<feature type="transmembrane region" description="Helical" evidence="11">
    <location>
        <begin position="374"/>
        <end position="393"/>
    </location>
</feature>
<protein>
    <recommendedName>
        <fullName evidence="9">Sodium/hydrogen exchanger</fullName>
    </recommendedName>
</protein>
<dbReference type="GO" id="GO:0098719">
    <property type="term" value="P:sodium ion import across plasma membrane"/>
    <property type="evidence" value="ECO:0007669"/>
    <property type="project" value="TreeGrafter"/>
</dbReference>
<reference evidence="13" key="1">
    <citation type="submission" date="2021-02" db="EMBL/GenBank/DDBJ databases">
        <title>First Annotated Genome of the Yellow-green Alga Tribonema minus.</title>
        <authorList>
            <person name="Mahan K.M."/>
        </authorList>
    </citation>
    <scope>NUCLEOTIDE SEQUENCE</scope>
    <source>
        <strain evidence="13">UTEX B ZZ1240</strain>
    </source>
</reference>
<keyword evidence="9" id="KW-0050">Antiport</keyword>
<dbReference type="PANTHER" id="PTHR10110:SF187">
    <property type="entry name" value="SODIUM_HYDROGEN EXCHANGER"/>
    <property type="match status" value="1"/>
</dbReference>
<comment type="caution">
    <text evidence="13">The sequence shown here is derived from an EMBL/GenBank/DDBJ whole genome shotgun (WGS) entry which is preliminary data.</text>
</comment>
<dbReference type="InterPro" id="IPR004709">
    <property type="entry name" value="NaH_exchanger"/>
</dbReference>
<feature type="transmembrane region" description="Helical" evidence="11">
    <location>
        <begin position="335"/>
        <end position="362"/>
    </location>
</feature>
<accession>A0A835YNF3</accession>
<dbReference type="GO" id="GO:0051453">
    <property type="term" value="P:regulation of intracellular pH"/>
    <property type="evidence" value="ECO:0007669"/>
    <property type="project" value="TreeGrafter"/>
</dbReference>
<evidence type="ECO:0000259" key="12">
    <source>
        <dbReference type="Pfam" id="PF00999"/>
    </source>
</evidence>
<dbReference type="Gene3D" id="6.10.140.1330">
    <property type="match status" value="1"/>
</dbReference>
<dbReference type="GO" id="GO:0015385">
    <property type="term" value="F:sodium:proton antiporter activity"/>
    <property type="evidence" value="ECO:0007669"/>
    <property type="project" value="InterPro"/>
</dbReference>
<comment type="subcellular location">
    <subcellularLocation>
        <location evidence="1">Membrane</location>
        <topology evidence="1">Multi-pass membrane protein</topology>
    </subcellularLocation>
</comment>
<dbReference type="OrthoDB" id="196264at2759"/>
<feature type="domain" description="Cation/H+ exchanger transmembrane" evidence="12">
    <location>
        <begin position="28"/>
        <end position="424"/>
    </location>
</feature>
<dbReference type="EMBL" id="JAFCMP010000522">
    <property type="protein sequence ID" value="KAG5177718.1"/>
    <property type="molecule type" value="Genomic_DNA"/>
</dbReference>